<organism evidence="1">
    <name type="scientific">candidate division CPR3 bacterium</name>
    <dbReference type="NCBI Taxonomy" id="2268181"/>
    <lineage>
        <taxon>Bacteria</taxon>
        <taxon>Bacteria division CPR3</taxon>
    </lineage>
</organism>
<reference evidence="1" key="1">
    <citation type="journal article" date="2020" name="mSystems">
        <title>Genome- and Community-Level Interaction Insights into Carbon Utilization and Element Cycling Functions of Hydrothermarchaeota in Hydrothermal Sediment.</title>
        <authorList>
            <person name="Zhou Z."/>
            <person name="Liu Y."/>
            <person name="Xu W."/>
            <person name="Pan J."/>
            <person name="Luo Z.H."/>
            <person name="Li M."/>
        </authorList>
    </citation>
    <scope>NUCLEOTIDE SEQUENCE [LARGE SCALE GENOMIC DNA]</scope>
    <source>
        <strain evidence="1">HyVt-369</strain>
    </source>
</reference>
<protein>
    <submittedName>
        <fullName evidence="1">Single-stranded DNA-binding protein</fullName>
    </submittedName>
</protein>
<keyword evidence="1" id="KW-0238">DNA-binding</keyword>
<evidence type="ECO:0000313" key="1">
    <source>
        <dbReference type="EMBL" id="HEB13624.1"/>
    </source>
</evidence>
<name>A0A7C1NXW4_UNCC3</name>
<dbReference type="Proteomes" id="UP000885695">
    <property type="component" value="Unassembled WGS sequence"/>
</dbReference>
<dbReference type="Pfam" id="PF04404">
    <property type="entry name" value="ERF"/>
    <property type="match status" value="1"/>
</dbReference>
<dbReference type="AlphaFoldDB" id="A0A7C1NXW4"/>
<dbReference type="InterPro" id="IPR007499">
    <property type="entry name" value="ERF_bacteria_virus"/>
</dbReference>
<gene>
    <name evidence="1" type="ORF">ENI13_01440</name>
</gene>
<dbReference type="EMBL" id="DRHL01000077">
    <property type="protein sequence ID" value="HEB13624.1"/>
    <property type="molecule type" value="Genomic_DNA"/>
</dbReference>
<proteinExistence type="predicted"/>
<sequence length="187" mass="20895">MEILNKIQKALKAPKGQLNKFGNYNYRSCEDILEAIKPLLGEATLTISDKIVLVGDRYYVRAVATLTHDKQEKSVSAYARETLNKKGMDEAQITGAASSYARKYALNGLFAIDDTKDADTTNINGNPVGYISKEQVKQIEDSAIELKVDDKLFLSYMGIESIEKMLKVDFQKAMSALEAKREKNSEK</sequence>
<comment type="caution">
    <text evidence="1">The sequence shown here is derived from an EMBL/GenBank/DDBJ whole genome shotgun (WGS) entry which is preliminary data.</text>
</comment>
<accession>A0A7C1NXW4</accession>
<dbReference type="GO" id="GO:0003677">
    <property type="term" value="F:DNA binding"/>
    <property type="evidence" value="ECO:0007669"/>
    <property type="project" value="UniProtKB-KW"/>
</dbReference>